<protein>
    <recommendedName>
        <fullName evidence="4">DUF3741 domain-containing protein</fullName>
    </recommendedName>
</protein>
<gene>
    <name evidence="2" type="ORF">HID58_024853</name>
</gene>
<evidence type="ECO:0000256" key="1">
    <source>
        <dbReference type="SAM" id="MobiDB-lite"/>
    </source>
</evidence>
<feature type="compositionally biased region" description="Basic and acidic residues" evidence="1">
    <location>
        <begin position="1"/>
        <end position="10"/>
    </location>
</feature>
<sequence length="292" mass="32794">MMEKSVHKSTEAPLQSITAFRDPSKPLKELLESFTTCNSSSLHNQSGNSVMLQPDKYTYRNCDEKSESEVMFAVERGMPERASPTSCLREEKTEEIWKRDAGTDPVKKLLPAKMASSLESWPMLVGKKPVNSLEPRSIPRSLVKLRSPDGKFPLSLLYPTLKMVNCFRLTMEDGTSPMKPFEKRTRLERLESSPSEDGILPEKLDSERSSPLSSGLWSSLMDCKFGIMKTLLGNSPIRDLRDDMYENSWGISEEMFTELISNALRFLKFLASRGRNNGGFSMDKSKAGGGAK</sequence>
<name>A0ABQ8CJJ5_BRANA</name>
<dbReference type="EMBL" id="JAGKQM010000007">
    <property type="protein sequence ID" value="KAH0917193.1"/>
    <property type="molecule type" value="Genomic_DNA"/>
</dbReference>
<reference evidence="2 3" key="1">
    <citation type="submission" date="2021-05" db="EMBL/GenBank/DDBJ databases">
        <title>Genome Assembly of Synthetic Allotetraploid Brassica napus Reveals Homoeologous Exchanges between Subgenomes.</title>
        <authorList>
            <person name="Davis J.T."/>
        </authorList>
    </citation>
    <scope>NUCLEOTIDE SEQUENCE [LARGE SCALE GENOMIC DNA]</scope>
    <source>
        <strain evidence="3">cv. Da-Ae</strain>
        <tissue evidence="2">Seedling</tissue>
    </source>
</reference>
<evidence type="ECO:0000313" key="2">
    <source>
        <dbReference type="EMBL" id="KAH0917193.1"/>
    </source>
</evidence>
<accession>A0ABQ8CJJ5</accession>
<comment type="caution">
    <text evidence="2">The sequence shown here is derived from an EMBL/GenBank/DDBJ whole genome shotgun (WGS) entry which is preliminary data.</text>
</comment>
<evidence type="ECO:0008006" key="4">
    <source>
        <dbReference type="Google" id="ProtNLM"/>
    </source>
</evidence>
<dbReference type="Proteomes" id="UP000824890">
    <property type="component" value="Unassembled WGS sequence"/>
</dbReference>
<feature type="region of interest" description="Disordered" evidence="1">
    <location>
        <begin position="1"/>
        <end position="20"/>
    </location>
</feature>
<keyword evidence="3" id="KW-1185">Reference proteome</keyword>
<organism evidence="2 3">
    <name type="scientific">Brassica napus</name>
    <name type="common">Rape</name>
    <dbReference type="NCBI Taxonomy" id="3708"/>
    <lineage>
        <taxon>Eukaryota</taxon>
        <taxon>Viridiplantae</taxon>
        <taxon>Streptophyta</taxon>
        <taxon>Embryophyta</taxon>
        <taxon>Tracheophyta</taxon>
        <taxon>Spermatophyta</taxon>
        <taxon>Magnoliopsida</taxon>
        <taxon>eudicotyledons</taxon>
        <taxon>Gunneridae</taxon>
        <taxon>Pentapetalae</taxon>
        <taxon>rosids</taxon>
        <taxon>malvids</taxon>
        <taxon>Brassicales</taxon>
        <taxon>Brassicaceae</taxon>
        <taxon>Brassiceae</taxon>
        <taxon>Brassica</taxon>
    </lineage>
</organism>
<evidence type="ECO:0000313" key="3">
    <source>
        <dbReference type="Proteomes" id="UP000824890"/>
    </source>
</evidence>
<proteinExistence type="predicted"/>
<feature type="region of interest" description="Disordered" evidence="1">
    <location>
        <begin position="186"/>
        <end position="209"/>
    </location>
</feature>